<feature type="region of interest" description="Disordered" evidence="1">
    <location>
        <begin position="1"/>
        <end position="158"/>
    </location>
</feature>
<feature type="compositionally biased region" description="Polar residues" evidence="1">
    <location>
        <begin position="283"/>
        <end position="306"/>
    </location>
</feature>
<proteinExistence type="predicted"/>
<sequence length="491" mass="53051">MASQQNLKANLDGAGRSTPTLRQKGWAPIKNHQPYPPPRDIKNYAARALPDVPGDSRHGAVRNQSGLPPRPNSSSSYSSSIYDSEGDDGAALRKQNPKQELPIRQQPGDARASTSFSGAMDEAAFDMIRQPPPLAINPPKSRDQPEIASPQPRIPALSKAHQWIAHSEDRVSPVTPGSGRYPYVGFPVSPISEHGVSISFEETTSEPDHHPYKAYNPSVTPSSNWSHSTSQASKSPQPPPETSLHPHVQKINLRYSDPGSPISVGPGGDVRGFGGPGPDIGSSFRSHQSAQGQGKGNTSLSVQSAWGKQADGDRPASPASGRKVVSFAVPQIDSFSSGSGRRQSSPWNAAPPPLELSERPVAQDHEKTPFPPQTDASDSQRSFFDDSDDNNDDEVDDRAQKTHKRVSSFTAMGLGKSLRPGSSSHKNVVAPVPEARHVDVQVRLSPVPKPKKHRNILSRAKHGLGLSSEDAKRERKRDEIKRQIRFGNSGE</sequence>
<feature type="compositionally biased region" description="Basic and acidic residues" evidence="1">
    <location>
        <begin position="356"/>
        <end position="368"/>
    </location>
</feature>
<organism evidence="2 3">
    <name type="scientific">Anthostomella pinea</name>
    <dbReference type="NCBI Taxonomy" id="933095"/>
    <lineage>
        <taxon>Eukaryota</taxon>
        <taxon>Fungi</taxon>
        <taxon>Dikarya</taxon>
        <taxon>Ascomycota</taxon>
        <taxon>Pezizomycotina</taxon>
        <taxon>Sordariomycetes</taxon>
        <taxon>Xylariomycetidae</taxon>
        <taxon>Xylariales</taxon>
        <taxon>Xylariaceae</taxon>
        <taxon>Anthostomella</taxon>
    </lineage>
</organism>
<protein>
    <submittedName>
        <fullName evidence="2">Uu.00g039410.m01.CDS01</fullName>
    </submittedName>
</protein>
<dbReference type="Proteomes" id="UP001295740">
    <property type="component" value="Unassembled WGS sequence"/>
</dbReference>
<feature type="region of interest" description="Disordered" evidence="1">
    <location>
        <begin position="197"/>
        <end position="491"/>
    </location>
</feature>
<name>A0AAI8VA40_9PEZI</name>
<reference evidence="2" key="1">
    <citation type="submission" date="2023-10" db="EMBL/GenBank/DDBJ databases">
        <authorList>
            <person name="Hackl T."/>
        </authorList>
    </citation>
    <scope>NUCLEOTIDE SEQUENCE</scope>
</reference>
<feature type="compositionally biased region" description="Gly residues" evidence="1">
    <location>
        <begin position="265"/>
        <end position="278"/>
    </location>
</feature>
<feature type="compositionally biased region" description="Polar residues" evidence="1">
    <location>
        <begin position="217"/>
        <end position="235"/>
    </location>
</feature>
<dbReference type="EMBL" id="CAUWAG010000003">
    <property type="protein sequence ID" value="CAJ2501088.1"/>
    <property type="molecule type" value="Genomic_DNA"/>
</dbReference>
<comment type="caution">
    <text evidence="2">The sequence shown here is derived from an EMBL/GenBank/DDBJ whole genome shotgun (WGS) entry which is preliminary data.</text>
</comment>
<dbReference type="AlphaFoldDB" id="A0AAI8VA40"/>
<feature type="compositionally biased region" description="Acidic residues" evidence="1">
    <location>
        <begin position="385"/>
        <end position="396"/>
    </location>
</feature>
<feature type="compositionally biased region" description="Low complexity" evidence="1">
    <location>
        <begin position="334"/>
        <end position="345"/>
    </location>
</feature>
<accession>A0AAI8VA40</accession>
<evidence type="ECO:0000313" key="2">
    <source>
        <dbReference type="EMBL" id="CAJ2501088.1"/>
    </source>
</evidence>
<feature type="compositionally biased region" description="Low complexity" evidence="1">
    <location>
        <begin position="73"/>
        <end position="83"/>
    </location>
</feature>
<evidence type="ECO:0000313" key="3">
    <source>
        <dbReference type="Proteomes" id="UP001295740"/>
    </source>
</evidence>
<feature type="compositionally biased region" description="Basic residues" evidence="1">
    <location>
        <begin position="449"/>
        <end position="462"/>
    </location>
</feature>
<gene>
    <name evidence="2" type="ORF">KHLLAP_LOCUS1556</name>
</gene>
<evidence type="ECO:0000256" key="1">
    <source>
        <dbReference type="SAM" id="MobiDB-lite"/>
    </source>
</evidence>
<keyword evidence="3" id="KW-1185">Reference proteome</keyword>
<feature type="compositionally biased region" description="Basic and acidic residues" evidence="1">
    <location>
        <begin position="469"/>
        <end position="482"/>
    </location>
</feature>